<accession>A0AAD7EWQ6</accession>
<feature type="region of interest" description="Disordered" evidence="1">
    <location>
        <begin position="1"/>
        <end position="59"/>
    </location>
</feature>
<protein>
    <submittedName>
        <fullName evidence="2">Uncharacterized protein</fullName>
    </submittedName>
</protein>
<feature type="region of interest" description="Disordered" evidence="1">
    <location>
        <begin position="1119"/>
        <end position="1187"/>
    </location>
</feature>
<dbReference type="Pfam" id="PF18759">
    <property type="entry name" value="Plavaka"/>
    <property type="match status" value="2"/>
</dbReference>
<comment type="caution">
    <text evidence="2">The sequence shown here is derived from an EMBL/GenBank/DDBJ whole genome shotgun (WGS) entry which is preliminary data.</text>
</comment>
<feature type="compositionally biased region" description="Low complexity" evidence="1">
    <location>
        <begin position="725"/>
        <end position="744"/>
    </location>
</feature>
<dbReference type="InterPro" id="IPR041078">
    <property type="entry name" value="Plavaka"/>
</dbReference>
<organism evidence="2 3">
    <name type="scientific">Mycena albidolilacea</name>
    <dbReference type="NCBI Taxonomy" id="1033008"/>
    <lineage>
        <taxon>Eukaryota</taxon>
        <taxon>Fungi</taxon>
        <taxon>Dikarya</taxon>
        <taxon>Basidiomycota</taxon>
        <taxon>Agaricomycotina</taxon>
        <taxon>Agaricomycetes</taxon>
        <taxon>Agaricomycetidae</taxon>
        <taxon>Agaricales</taxon>
        <taxon>Marasmiineae</taxon>
        <taxon>Mycenaceae</taxon>
        <taxon>Mycena</taxon>
    </lineage>
</organism>
<proteinExistence type="predicted"/>
<name>A0AAD7EWQ6_9AGAR</name>
<gene>
    <name evidence="2" type="ORF">DFH08DRAFT_923186</name>
</gene>
<feature type="region of interest" description="Disordered" evidence="1">
    <location>
        <begin position="714"/>
        <end position="744"/>
    </location>
</feature>
<feature type="compositionally biased region" description="Acidic residues" evidence="1">
    <location>
        <begin position="1165"/>
        <end position="1174"/>
    </location>
</feature>
<sequence>MPDAKPDLDPEPVPSQLAGRPVRSRRPTWKLLQQLPELTPAEPESPAAEEDSDRTPPPSISAYVWQAVHTVQNSFGLYREYPSLPTHDPEIHSHPTMLSNIPPPAAQADAVDTRLAPSTSDSAPAALLTESSWLGPFRNSTIFGLMNWMWTGSAMKSIQEMVKLIAFLRSDEFQKSDLEGFDIAAETAKLDDFLDGHAGKKPREFESNDLNDAPAKDGWQEVSVDILVPDGKTHTSYDDIPVFTVPGLHFRNLTEVIKAALHDQSSRSFHYTPFKHLWKSSTGDVQRVYDEIYSSDAFIEAYNKLQKQPPEPGCSLERVIVALMFWSDSTHLANFGTASLWPLYLFFGNLSKWVRSKPRAGACHHVAYLPKVSNRGFCEGSGLLKLFQLPDEFNDWCRAVLGEAPTSELLTHCRRELMHAIWKILLDDDFINACKHGVVIECPDGIFRRFFFRLFTYSADYPEKSEVLLATIRNLGACPCPRCLVKKAQLAEMGTVNDQKRRVNDVRVDDEPSRLTVASARDWIYQRAYGIKSAMVEKLLTAKSMVPTLNAFSCLNVFGLSIYTMLVVDFMHEFELGVWKSVFVHLIRILFAHGGDAIQQLNQRYRMVPTFGRSTIRRFVNNASAMKKLAARNFEDLLQCAMPVFEGLLDEPHNKVILDLLFLLAYWHALAKLRMHTSFSLGRLDEVTASLGRQLRYFAKYTCSKFVTKELPSEEAARGRRQAKKAASANKAGRPAPAAAKQGGASNQKTFNLFTYKWHSLGDYVRTIRFFGTTDSYSTQTGELEHRRVKRFYARTNKNNAVRQMTRLERREQALLRLVRRKAAAFIIPPIASVPESTQPQAKGKKPRQKGLRPALDFVESESLPYTSPELHHHISPSRNHHFHLPSWLADNAGDPALANFLPKLQDHLLSRLAHPNFASDNREYGPEEQARLLIRNDRLYRHKVFRVNYTTYDVRTDQDSMNPRNHADIMMLAPESDDAAAHSFVYARILGIYHADVIHNVPGAAPVPAPIEFLWVRWFRLDGKHIGGFKRKRLHRLEFVPDSEPGAYGFVNPDDVIRGAHLIPAFHYGATEDAPGPSFSRPEGELDDWVYHYVNFFVDRDMFMRYLGGGVGHYQVPVPDVAADDGSELGSDGELAPPGDDSESNSDSSDDSSDDSSEEHIDAEGQDSNDADAEVTLGPEDGEDGMVDLTEEFGYAAL</sequence>
<evidence type="ECO:0000313" key="3">
    <source>
        <dbReference type="Proteomes" id="UP001218218"/>
    </source>
</evidence>
<evidence type="ECO:0000313" key="2">
    <source>
        <dbReference type="EMBL" id="KAJ7352230.1"/>
    </source>
</evidence>
<feature type="compositionally biased region" description="Acidic residues" evidence="1">
    <location>
        <begin position="1141"/>
        <end position="1158"/>
    </location>
</feature>
<keyword evidence="3" id="KW-1185">Reference proteome</keyword>
<evidence type="ECO:0000256" key="1">
    <source>
        <dbReference type="SAM" id="MobiDB-lite"/>
    </source>
</evidence>
<dbReference type="AlphaFoldDB" id="A0AAD7EWQ6"/>
<dbReference type="Proteomes" id="UP001218218">
    <property type="component" value="Unassembled WGS sequence"/>
</dbReference>
<reference evidence="2" key="1">
    <citation type="submission" date="2023-03" db="EMBL/GenBank/DDBJ databases">
        <title>Massive genome expansion in bonnet fungi (Mycena s.s.) driven by repeated elements and novel gene families across ecological guilds.</title>
        <authorList>
            <consortium name="Lawrence Berkeley National Laboratory"/>
            <person name="Harder C.B."/>
            <person name="Miyauchi S."/>
            <person name="Viragh M."/>
            <person name="Kuo A."/>
            <person name="Thoen E."/>
            <person name="Andreopoulos B."/>
            <person name="Lu D."/>
            <person name="Skrede I."/>
            <person name="Drula E."/>
            <person name="Henrissat B."/>
            <person name="Morin E."/>
            <person name="Kohler A."/>
            <person name="Barry K."/>
            <person name="LaButti K."/>
            <person name="Morin E."/>
            <person name="Salamov A."/>
            <person name="Lipzen A."/>
            <person name="Mereny Z."/>
            <person name="Hegedus B."/>
            <person name="Baldrian P."/>
            <person name="Stursova M."/>
            <person name="Weitz H."/>
            <person name="Taylor A."/>
            <person name="Grigoriev I.V."/>
            <person name="Nagy L.G."/>
            <person name="Martin F."/>
            <person name="Kauserud H."/>
        </authorList>
    </citation>
    <scope>NUCLEOTIDE SEQUENCE</scope>
    <source>
        <strain evidence="2">CBHHK002</strain>
    </source>
</reference>
<dbReference type="EMBL" id="JARIHO010000012">
    <property type="protein sequence ID" value="KAJ7352230.1"/>
    <property type="molecule type" value="Genomic_DNA"/>
</dbReference>